<dbReference type="STRING" id="591159.SSQG_05374"/>
<feature type="region of interest" description="Disordered" evidence="1">
    <location>
        <begin position="890"/>
        <end position="914"/>
    </location>
</feature>
<dbReference type="PROSITE" id="PS00092">
    <property type="entry name" value="N6_MTASE"/>
    <property type="match status" value="1"/>
</dbReference>
<sequence>MTRMIERWFPCAEVSEAAGAGWGHGKVEKTLFPWFAARPVAQAKAAVIASLLPWPQDEAEQLRLQGLVRRAMKGRYSAWDELCTEIAKANPEGAKVLDPFSGRGMIPLEAARLAIPAFAVDYSPVAVLASSLLVDFPFRDWSHEPQLPFGEETMLPLDGQRLVQDTETVLTEIGHRLDDALSDFYAAVDGVRPWAYLWSVTLPCQECGNRFPLVGSLELRKASKKKQKGTEVRLDDPGQSFYVDADAVTGKYEVVVHDGPPRRTPTLTNATDKSGRKIAGKSAVCPFCSHVHPLDIHRRLTNAGQGRDALLVVADLDDSVGKRYREALTADIDAAAQAAIALQNEPPFSPFLPAVPDEAIAPGNNNIIGPSIYGARTYGDLMCARQTLSFVRLCRIIGQVADELLSHGLSIDYVRALSGYAASVMVRRIRRSTRGAVLDVKVQAAHDIYSNQGSITFSYDFLETGLGGGQGTWQSLSSGTVSTIRGLSADRRGVPVQVERGTATTLLLRDSSVDAVVTDPPYDQMIAYADSSDISFSWMKRALFTTWPDLMSTNDPTGVQEKTEEIIVKRVRGEAPDEHRTRAHYDSKIAQAFKEMRRVVSDRGIVTIVFGHGEPEVWDRLLTAISQAGLIMTGSWPASTESGSHQGKANISTTLTMACRPAPASRPDGRKAAVEAEVKAEVRSRVLLWEKSGLAPTDMLMAAAGPAMEVVGRYGKVLDARAEPVDISTFLPLARQAVQEAMAVEIDHHPLEVFDARTRFALWWVRVYGRQVTAKSELRWQALAASMGLAEVRDLVPDADKGCRFVTSNSFEPHIDAESSVIDVVLAMAKASEDGLAAVGEVLVASGRDPDDAYPWAAMKFLADRLPDSDADAIAWTRILRNRTGVGSATRTAAQAKISEAKRRDAAGEQLELG</sequence>
<keyword evidence="2" id="KW-0808">Transferase</keyword>
<dbReference type="AlphaFoldDB" id="D9XFX5"/>
<organism evidence="2 3">
    <name type="scientific">Streptomyces viridochromogenes (strain DSM 40736 / JCM 4977 / BCRC 1201 / Tue 494)</name>
    <dbReference type="NCBI Taxonomy" id="591159"/>
    <lineage>
        <taxon>Bacteria</taxon>
        <taxon>Bacillati</taxon>
        <taxon>Actinomycetota</taxon>
        <taxon>Actinomycetes</taxon>
        <taxon>Kitasatosporales</taxon>
        <taxon>Streptomycetaceae</taxon>
        <taxon>Streptomyces</taxon>
    </lineage>
</organism>
<keyword evidence="3" id="KW-1185">Reference proteome</keyword>
<dbReference type="SUPFAM" id="SSF53335">
    <property type="entry name" value="S-adenosyl-L-methionine-dependent methyltransferases"/>
    <property type="match status" value="1"/>
</dbReference>
<dbReference type="OrthoDB" id="3197274at2"/>
<dbReference type="GO" id="GO:0032259">
    <property type="term" value="P:methylation"/>
    <property type="evidence" value="ECO:0007669"/>
    <property type="project" value="UniProtKB-KW"/>
</dbReference>
<dbReference type="HOGENOM" id="CLU_007795_2_0_11"/>
<dbReference type="Proteomes" id="UP000004184">
    <property type="component" value="Unassembled WGS sequence"/>
</dbReference>
<dbReference type="EMBL" id="GG657757">
    <property type="protein sequence ID" value="EFL34856.1"/>
    <property type="molecule type" value="Genomic_DNA"/>
</dbReference>
<evidence type="ECO:0000256" key="1">
    <source>
        <dbReference type="SAM" id="MobiDB-lite"/>
    </source>
</evidence>
<dbReference type="Gene3D" id="3.40.50.150">
    <property type="entry name" value="Vaccinia Virus protein VP39"/>
    <property type="match status" value="2"/>
</dbReference>
<keyword evidence="2" id="KW-0489">Methyltransferase</keyword>
<dbReference type="GO" id="GO:0008168">
    <property type="term" value="F:methyltransferase activity"/>
    <property type="evidence" value="ECO:0007669"/>
    <property type="project" value="UniProtKB-KW"/>
</dbReference>
<protein>
    <submittedName>
        <fullName evidence="2">Adenine-specific DNA methylase</fullName>
    </submittedName>
</protein>
<reference evidence="3" key="1">
    <citation type="submission" date="2009-02" db="EMBL/GenBank/DDBJ databases">
        <title>Annotation of Streptomyces viridochromogenes strain DSM 40736.</title>
        <authorList>
            <consortium name="The Broad Institute Genome Sequencing Platform"/>
            <consortium name="Broad Institute Microbial Sequencing Center"/>
            <person name="Fischbach M."/>
            <person name="Godfrey P."/>
            <person name="Ward D."/>
            <person name="Young S."/>
            <person name="Zeng Q."/>
            <person name="Koehrsen M."/>
            <person name="Alvarado L."/>
            <person name="Berlin A.M."/>
            <person name="Bochicchio J."/>
            <person name="Borenstein D."/>
            <person name="Chapman S.B."/>
            <person name="Chen Z."/>
            <person name="Engels R."/>
            <person name="Freedman E."/>
            <person name="Gellesch M."/>
            <person name="Goldberg J."/>
            <person name="Griggs A."/>
            <person name="Gujja S."/>
            <person name="Heilman E.R."/>
            <person name="Heiman D.I."/>
            <person name="Hepburn T.A."/>
            <person name="Howarth C."/>
            <person name="Jen D."/>
            <person name="Larson L."/>
            <person name="Lewis B."/>
            <person name="Mehta T."/>
            <person name="Park D."/>
            <person name="Pearson M."/>
            <person name="Richards J."/>
            <person name="Roberts A."/>
            <person name="Saif S."/>
            <person name="Shea T.D."/>
            <person name="Shenoy N."/>
            <person name="Sisk P."/>
            <person name="Stolte C."/>
            <person name="Sykes S.N."/>
            <person name="Thomson T."/>
            <person name="Walk T."/>
            <person name="White J."/>
            <person name="Yandava C."/>
            <person name="Straight P."/>
            <person name="Clardy J."/>
            <person name="Hung D."/>
            <person name="Kolter R."/>
            <person name="Mekalanos J."/>
            <person name="Walker S."/>
            <person name="Walsh C.T."/>
            <person name="Wieland-Brown L.C."/>
            <person name="Haas B."/>
            <person name="Nusbaum C."/>
            <person name="Birren B."/>
        </authorList>
    </citation>
    <scope>NUCLEOTIDE SEQUENCE [LARGE SCALE GENOMIC DNA]</scope>
    <source>
        <strain evidence="3">DSM 40736 / JCM 4977 / BCRC 1201 / Tue 494</strain>
    </source>
</reference>
<accession>D9XFX5</accession>
<dbReference type="InterPro" id="IPR002052">
    <property type="entry name" value="DNA_methylase_N6_adenine_CS"/>
</dbReference>
<gene>
    <name evidence="2" type="ORF">SSQG_05374</name>
</gene>
<name>D9XFX5_STRVT</name>
<proteinExistence type="predicted"/>
<evidence type="ECO:0000313" key="2">
    <source>
        <dbReference type="EMBL" id="EFL34856.1"/>
    </source>
</evidence>
<evidence type="ECO:0000313" key="3">
    <source>
        <dbReference type="Proteomes" id="UP000004184"/>
    </source>
</evidence>
<dbReference type="GO" id="GO:0003676">
    <property type="term" value="F:nucleic acid binding"/>
    <property type="evidence" value="ECO:0007669"/>
    <property type="project" value="InterPro"/>
</dbReference>
<dbReference type="InterPro" id="IPR029063">
    <property type="entry name" value="SAM-dependent_MTases_sf"/>
</dbReference>